<feature type="domain" description="DAGKc" evidence="13">
    <location>
        <begin position="1"/>
        <end position="123"/>
    </location>
</feature>
<comment type="caution">
    <text evidence="14">The sequence shown here is derived from an EMBL/GenBank/DDBJ whole genome shotgun (WGS) entry which is preliminary data.</text>
</comment>
<name>A0ABP4S8A4_9MICO</name>
<proteinExistence type="inferred from homology"/>
<evidence type="ECO:0000256" key="5">
    <source>
        <dbReference type="ARBA" id="ARBA00022723"/>
    </source>
</evidence>
<dbReference type="Gene3D" id="3.40.50.10330">
    <property type="entry name" value="Probable inorganic polyphosphate/atp-NAD kinase, domain 1"/>
    <property type="match status" value="1"/>
</dbReference>
<dbReference type="NCBIfam" id="NF008882">
    <property type="entry name" value="PRK11914.1"/>
    <property type="match status" value="1"/>
</dbReference>
<dbReference type="PROSITE" id="PS50146">
    <property type="entry name" value="DAGK"/>
    <property type="match status" value="1"/>
</dbReference>
<keyword evidence="15" id="KW-1185">Reference proteome</keyword>
<keyword evidence="8" id="KW-0067">ATP-binding</keyword>
<dbReference type="EMBL" id="BAAAPK010000001">
    <property type="protein sequence ID" value="GAA1668963.1"/>
    <property type="molecule type" value="Genomic_DNA"/>
</dbReference>
<keyword evidence="4" id="KW-0808">Transferase</keyword>
<dbReference type="Pfam" id="PF19279">
    <property type="entry name" value="YegS_C"/>
    <property type="match status" value="1"/>
</dbReference>
<keyword evidence="5" id="KW-0479">Metal-binding</keyword>
<evidence type="ECO:0000256" key="9">
    <source>
        <dbReference type="ARBA" id="ARBA00022842"/>
    </source>
</evidence>
<comment type="similarity">
    <text evidence="2">Belongs to the diacylglycerol/lipid kinase family.</text>
</comment>
<dbReference type="Gene3D" id="2.60.200.40">
    <property type="match status" value="1"/>
</dbReference>
<keyword evidence="9" id="KW-0460">Magnesium</keyword>
<evidence type="ECO:0000256" key="12">
    <source>
        <dbReference type="ARBA" id="ARBA00023264"/>
    </source>
</evidence>
<dbReference type="NCBIfam" id="TIGR00147">
    <property type="entry name" value="YegS/Rv2252/BmrU family lipid kinase"/>
    <property type="match status" value="1"/>
</dbReference>
<evidence type="ECO:0000313" key="15">
    <source>
        <dbReference type="Proteomes" id="UP001500596"/>
    </source>
</evidence>
<dbReference type="SUPFAM" id="SSF111331">
    <property type="entry name" value="NAD kinase/diacylglycerol kinase-like"/>
    <property type="match status" value="1"/>
</dbReference>
<dbReference type="PANTHER" id="PTHR12358:SF106">
    <property type="entry name" value="LIPID KINASE YEGS"/>
    <property type="match status" value="1"/>
</dbReference>
<dbReference type="InterPro" id="IPR017438">
    <property type="entry name" value="ATP-NAD_kinase_N"/>
</dbReference>
<dbReference type="SMART" id="SM00046">
    <property type="entry name" value="DAGKc"/>
    <property type="match status" value="1"/>
</dbReference>
<keyword evidence="6" id="KW-0547">Nucleotide-binding</keyword>
<evidence type="ECO:0000256" key="2">
    <source>
        <dbReference type="ARBA" id="ARBA00005983"/>
    </source>
</evidence>
<organism evidence="14 15">
    <name type="scientific">Microbacterium lacus</name>
    <dbReference type="NCBI Taxonomy" id="415217"/>
    <lineage>
        <taxon>Bacteria</taxon>
        <taxon>Bacillati</taxon>
        <taxon>Actinomycetota</taxon>
        <taxon>Actinomycetes</taxon>
        <taxon>Micrococcales</taxon>
        <taxon>Microbacteriaceae</taxon>
        <taxon>Microbacterium</taxon>
    </lineage>
</organism>
<dbReference type="InterPro" id="IPR005218">
    <property type="entry name" value="Diacylglycerol/lipid_kinase"/>
</dbReference>
<protein>
    <submittedName>
        <fullName evidence="14">Diacylglycerol kinase</fullName>
    </submittedName>
</protein>
<evidence type="ECO:0000256" key="10">
    <source>
        <dbReference type="ARBA" id="ARBA00023098"/>
    </source>
</evidence>
<evidence type="ECO:0000256" key="3">
    <source>
        <dbReference type="ARBA" id="ARBA00022516"/>
    </source>
</evidence>
<evidence type="ECO:0000259" key="13">
    <source>
        <dbReference type="PROSITE" id="PS50146"/>
    </source>
</evidence>
<keyword evidence="12" id="KW-1208">Phospholipid metabolism</keyword>
<accession>A0ABP4S8A4</accession>
<reference evidence="15" key="1">
    <citation type="journal article" date="2019" name="Int. J. Syst. Evol. Microbiol.">
        <title>The Global Catalogue of Microorganisms (GCM) 10K type strain sequencing project: providing services to taxonomists for standard genome sequencing and annotation.</title>
        <authorList>
            <consortium name="The Broad Institute Genomics Platform"/>
            <consortium name="The Broad Institute Genome Sequencing Center for Infectious Disease"/>
            <person name="Wu L."/>
            <person name="Ma J."/>
        </authorList>
    </citation>
    <scope>NUCLEOTIDE SEQUENCE [LARGE SCALE GENOMIC DNA]</scope>
    <source>
        <strain evidence="15">JCM 15575</strain>
    </source>
</reference>
<evidence type="ECO:0000256" key="8">
    <source>
        <dbReference type="ARBA" id="ARBA00022840"/>
    </source>
</evidence>
<dbReference type="InterPro" id="IPR050187">
    <property type="entry name" value="Lipid_Phosphate_FormReg"/>
</dbReference>
<dbReference type="Pfam" id="PF00781">
    <property type="entry name" value="DAGK_cat"/>
    <property type="match status" value="1"/>
</dbReference>
<dbReference type="GO" id="GO:0016301">
    <property type="term" value="F:kinase activity"/>
    <property type="evidence" value="ECO:0007669"/>
    <property type="project" value="UniProtKB-KW"/>
</dbReference>
<dbReference type="Proteomes" id="UP001500596">
    <property type="component" value="Unassembled WGS sequence"/>
</dbReference>
<comment type="cofactor">
    <cofactor evidence="1">
        <name>Mg(2+)</name>
        <dbReference type="ChEBI" id="CHEBI:18420"/>
    </cofactor>
</comment>
<evidence type="ECO:0000256" key="11">
    <source>
        <dbReference type="ARBA" id="ARBA00023209"/>
    </source>
</evidence>
<dbReference type="InterPro" id="IPR016064">
    <property type="entry name" value="NAD/diacylglycerol_kinase_sf"/>
</dbReference>
<evidence type="ECO:0000256" key="1">
    <source>
        <dbReference type="ARBA" id="ARBA00001946"/>
    </source>
</evidence>
<evidence type="ECO:0000256" key="7">
    <source>
        <dbReference type="ARBA" id="ARBA00022777"/>
    </source>
</evidence>
<sequence length="290" mass="30666">MNPAARSGAHTHAAARAISRLRELGHTVTEISGGSAAESSALIRTAVRLGTDALVVAGGDGTVALALPHLIGTDIPLGIIPAGTGNDFAAHLGIPELDPVRAADVISAGRTTRMDVARVERAGGEDRFYATVLASGFDSRVNDRANRMRWPRGDMRYNIAILIEFLFLAPTPYAIEVDGRRIEGPFVMASVGNTRSYGGRIPICPDADAGDGLLDVTVVRPAGRLRLLRLLPTVYRGTHVQRPEVETYRGRRIRLDAPGITAYADGDPIGALPVTVAAVPGALRVFVPGE</sequence>
<dbReference type="PANTHER" id="PTHR12358">
    <property type="entry name" value="SPHINGOSINE KINASE"/>
    <property type="match status" value="1"/>
</dbReference>
<dbReference type="InterPro" id="IPR001206">
    <property type="entry name" value="Diacylglycerol_kinase_cat_dom"/>
</dbReference>
<keyword evidence="3" id="KW-0444">Lipid biosynthesis</keyword>
<gene>
    <name evidence="14" type="ORF">GCM10009807_11390</name>
</gene>
<dbReference type="InterPro" id="IPR045540">
    <property type="entry name" value="YegS/DAGK_C"/>
</dbReference>
<keyword evidence="11" id="KW-0594">Phospholipid biosynthesis</keyword>
<evidence type="ECO:0000256" key="6">
    <source>
        <dbReference type="ARBA" id="ARBA00022741"/>
    </source>
</evidence>
<keyword evidence="10" id="KW-0443">Lipid metabolism</keyword>
<evidence type="ECO:0000313" key="14">
    <source>
        <dbReference type="EMBL" id="GAA1668963.1"/>
    </source>
</evidence>
<keyword evidence="7 14" id="KW-0418">Kinase</keyword>
<evidence type="ECO:0000256" key="4">
    <source>
        <dbReference type="ARBA" id="ARBA00022679"/>
    </source>
</evidence>